<dbReference type="AlphaFoldDB" id="G7WJ54"/>
<dbReference type="eggNOG" id="COG0577">
    <property type="taxonomic scope" value="Bacteria"/>
</dbReference>
<gene>
    <name evidence="2" type="ordered locus">Desor_4969</name>
</gene>
<sequence length="128" mass="14215">MIMARVESLDNLGAKVIPGFREGHFLGISFNRQHAGSRGRIGIIAAWLLGFCIFFAGSAVVMYPDLTKDAIRNSPYDLEYSRIFGKNQVTDCDVKDLLAQNGVSLQSVKQVNYLRNGAFNLLPSFRSK</sequence>
<dbReference type="KEGG" id="dor:Desor_4969"/>
<keyword evidence="1" id="KW-0812">Transmembrane</keyword>
<dbReference type="STRING" id="768706.Desor_4969"/>
<proteinExistence type="predicted"/>
<dbReference type="HOGENOM" id="CLU_1956054_0_0_9"/>
<name>G7WJ54_DESOD</name>
<reference evidence="2 3" key="2">
    <citation type="journal article" date="2012" name="J. Bacteriol.">
        <title>Complete genome sequences of Desulfosporosinus orientis DSM765T, Desulfosporosinus youngiae DSM17734T, Desulfosporosinus meridiei DSM13257T, and Desulfosporosinus acidiphilus DSM22704T.</title>
        <authorList>
            <person name="Pester M."/>
            <person name="Brambilla E."/>
            <person name="Alazard D."/>
            <person name="Rattei T."/>
            <person name="Weinmaier T."/>
            <person name="Han J."/>
            <person name="Lucas S."/>
            <person name="Lapidus A."/>
            <person name="Cheng J.F."/>
            <person name="Goodwin L."/>
            <person name="Pitluck S."/>
            <person name="Peters L."/>
            <person name="Ovchinnikova G."/>
            <person name="Teshima H."/>
            <person name="Detter J.C."/>
            <person name="Han C.S."/>
            <person name="Tapia R."/>
            <person name="Land M.L."/>
            <person name="Hauser L."/>
            <person name="Kyrpides N.C."/>
            <person name="Ivanova N.N."/>
            <person name="Pagani I."/>
            <person name="Huntmann M."/>
            <person name="Wei C.L."/>
            <person name="Davenport K.W."/>
            <person name="Daligault H."/>
            <person name="Chain P.S."/>
            <person name="Chen A."/>
            <person name="Mavromatis K."/>
            <person name="Markowitz V."/>
            <person name="Szeto E."/>
            <person name="Mikhailova N."/>
            <person name="Pati A."/>
            <person name="Wagner M."/>
            <person name="Woyke T."/>
            <person name="Ollivier B."/>
            <person name="Klenk H.P."/>
            <person name="Spring S."/>
            <person name="Loy A."/>
        </authorList>
    </citation>
    <scope>NUCLEOTIDE SEQUENCE [LARGE SCALE GENOMIC DNA]</scope>
    <source>
        <strain evidence="3">ATCC 19365 / DSM 765 / NCIMB 8382 / VKM B-1628</strain>
    </source>
</reference>
<dbReference type="Proteomes" id="UP000006346">
    <property type="component" value="Chromosome"/>
</dbReference>
<reference evidence="3" key="1">
    <citation type="submission" date="2011-11" db="EMBL/GenBank/DDBJ databases">
        <title>Complete sequence of Desulfosporosinus orientis DSM 765.</title>
        <authorList>
            <person name="Lucas S."/>
            <person name="Han J."/>
            <person name="Lapidus A."/>
            <person name="Cheng J.-F."/>
            <person name="Goodwin L."/>
            <person name="Pitluck S."/>
            <person name="Peters L."/>
            <person name="Ovchinnikova G."/>
            <person name="Teshima H."/>
            <person name="Detter J.C."/>
            <person name="Han C."/>
            <person name="Tapia R."/>
            <person name="Land M."/>
            <person name="Hauser L."/>
            <person name="Kyrpides N."/>
            <person name="Ivanova N."/>
            <person name="Pagani I."/>
            <person name="Pester M."/>
            <person name="Spring S."/>
            <person name="Ollivier B."/>
            <person name="Rattei T."/>
            <person name="Klenk H.-P."/>
            <person name="Wagner M."/>
            <person name="Loy A."/>
            <person name="Woyke T."/>
        </authorList>
    </citation>
    <scope>NUCLEOTIDE SEQUENCE [LARGE SCALE GENOMIC DNA]</scope>
    <source>
        <strain evidence="3">ATCC 19365 / DSM 765 / NCIMB 8382 / VKM B-1628</strain>
    </source>
</reference>
<evidence type="ECO:0000313" key="2">
    <source>
        <dbReference type="EMBL" id="AET70366.1"/>
    </source>
</evidence>
<dbReference type="PATRIC" id="fig|768706.3.peg.5053"/>
<feature type="transmembrane region" description="Helical" evidence="1">
    <location>
        <begin position="41"/>
        <end position="63"/>
    </location>
</feature>
<dbReference type="EMBL" id="CP003108">
    <property type="protein sequence ID" value="AET70366.1"/>
    <property type="molecule type" value="Genomic_DNA"/>
</dbReference>
<keyword evidence="1" id="KW-1133">Transmembrane helix</keyword>
<protein>
    <submittedName>
        <fullName evidence="2">Uncharacterized protein</fullName>
    </submittedName>
</protein>
<keyword evidence="3" id="KW-1185">Reference proteome</keyword>
<organism evidence="2 3">
    <name type="scientific">Desulfosporosinus orientis (strain ATCC 19365 / DSM 765 / NCIMB 8382 / VKM B-1628 / Singapore I)</name>
    <name type="common">Desulfotomaculum orientis</name>
    <dbReference type="NCBI Taxonomy" id="768706"/>
    <lineage>
        <taxon>Bacteria</taxon>
        <taxon>Bacillati</taxon>
        <taxon>Bacillota</taxon>
        <taxon>Clostridia</taxon>
        <taxon>Eubacteriales</taxon>
        <taxon>Desulfitobacteriaceae</taxon>
        <taxon>Desulfosporosinus</taxon>
    </lineage>
</organism>
<evidence type="ECO:0000256" key="1">
    <source>
        <dbReference type="SAM" id="Phobius"/>
    </source>
</evidence>
<evidence type="ECO:0000313" key="3">
    <source>
        <dbReference type="Proteomes" id="UP000006346"/>
    </source>
</evidence>
<accession>G7WJ54</accession>
<keyword evidence="1" id="KW-0472">Membrane</keyword>